<dbReference type="InterPro" id="IPR036876">
    <property type="entry name" value="UVR_dom_sf"/>
</dbReference>
<comment type="subcellular location">
    <subcellularLocation>
        <location evidence="1 13">Cytoplasm</location>
    </subcellularLocation>
</comment>
<dbReference type="Gene3D" id="1.10.150.20">
    <property type="entry name" value="5' to 3' exonuclease, C-terminal subdomain"/>
    <property type="match status" value="1"/>
</dbReference>
<evidence type="ECO:0000256" key="4">
    <source>
        <dbReference type="ARBA" id="ARBA00022769"/>
    </source>
</evidence>
<evidence type="ECO:0000256" key="2">
    <source>
        <dbReference type="ARBA" id="ARBA00022490"/>
    </source>
</evidence>
<evidence type="ECO:0000256" key="3">
    <source>
        <dbReference type="ARBA" id="ARBA00022763"/>
    </source>
</evidence>
<dbReference type="PROSITE" id="PS50165">
    <property type="entry name" value="UVRC"/>
    <property type="match status" value="1"/>
</dbReference>
<comment type="subunit">
    <text evidence="10 13">Interacts with UvrB in an incision complex.</text>
</comment>
<dbReference type="InterPro" id="IPR001943">
    <property type="entry name" value="UVR_dom"/>
</dbReference>
<dbReference type="NCBIfam" id="NF001824">
    <property type="entry name" value="PRK00558.1-5"/>
    <property type="match status" value="1"/>
</dbReference>
<evidence type="ECO:0000259" key="15">
    <source>
        <dbReference type="PROSITE" id="PS50164"/>
    </source>
</evidence>
<evidence type="ECO:0000256" key="5">
    <source>
        <dbReference type="ARBA" id="ARBA00022881"/>
    </source>
</evidence>
<dbReference type="AlphaFoldDB" id="A0A4U1BJN7"/>
<feature type="domain" description="UvrC family homology region profile" evidence="16">
    <location>
        <begin position="255"/>
        <end position="481"/>
    </location>
</feature>
<dbReference type="RefSeq" id="WP_136851612.1">
    <property type="nucleotide sequence ID" value="NZ_SWCI01000002.1"/>
</dbReference>
<name>A0A4U1BJN7_9GAMM</name>
<dbReference type="Pfam" id="PF02151">
    <property type="entry name" value="UVR"/>
    <property type="match status" value="1"/>
</dbReference>
<dbReference type="InterPro" id="IPR047296">
    <property type="entry name" value="GIY-YIG_UvrC_Cho"/>
</dbReference>
<keyword evidence="3 13" id="KW-0227">DNA damage</keyword>
<keyword evidence="17" id="KW-0378">Hydrolase</keyword>
<evidence type="ECO:0000256" key="7">
    <source>
        <dbReference type="ARBA" id="ARBA00023236"/>
    </source>
</evidence>
<dbReference type="GO" id="GO:0009380">
    <property type="term" value="C:excinuclease repair complex"/>
    <property type="evidence" value="ECO:0007669"/>
    <property type="project" value="InterPro"/>
</dbReference>
<dbReference type="SMART" id="SM00278">
    <property type="entry name" value="HhH1"/>
    <property type="match status" value="2"/>
</dbReference>
<proteinExistence type="inferred from homology"/>
<comment type="similarity">
    <text evidence="9 13">Belongs to the UvrC family.</text>
</comment>
<evidence type="ECO:0000256" key="12">
    <source>
        <dbReference type="ARBA" id="ARBA00077138"/>
    </source>
</evidence>
<feature type="domain" description="GIY-YIG" evidence="15">
    <location>
        <begin position="17"/>
        <end position="96"/>
    </location>
</feature>
<dbReference type="PROSITE" id="PS50151">
    <property type="entry name" value="UVR"/>
    <property type="match status" value="1"/>
</dbReference>
<dbReference type="Gene3D" id="4.10.860.10">
    <property type="entry name" value="UVR domain"/>
    <property type="match status" value="1"/>
</dbReference>
<comment type="function">
    <text evidence="8 13">The UvrABC repair system catalyzes the recognition and processing of DNA lesions. UvrC both incises the 5' and 3' sides of the lesion. The N-terminal half is responsible for the 3' incision and the C-terminal half is responsible for the 5' incision.</text>
</comment>
<dbReference type="InterPro" id="IPR035901">
    <property type="entry name" value="GIY-YIG_endonuc_sf"/>
</dbReference>
<evidence type="ECO:0000256" key="6">
    <source>
        <dbReference type="ARBA" id="ARBA00023204"/>
    </source>
</evidence>
<dbReference type="GO" id="GO:0003677">
    <property type="term" value="F:DNA binding"/>
    <property type="evidence" value="ECO:0007669"/>
    <property type="project" value="UniProtKB-UniRule"/>
</dbReference>
<keyword evidence="18" id="KW-1185">Reference proteome</keyword>
<dbReference type="EMBL" id="SWCI01000002">
    <property type="protein sequence ID" value="TKB50330.1"/>
    <property type="molecule type" value="Genomic_DNA"/>
</dbReference>
<dbReference type="FunFam" id="3.40.1440.10:FF:000001">
    <property type="entry name" value="UvrABC system protein C"/>
    <property type="match status" value="1"/>
</dbReference>
<sequence length="612" mass="68730">MSDTQFDSRAFLKAVTSQPGVYRMYDAPGGTVIYVGKAKNLKKRLSSYFRTQLPDAKTQALVAQIGHIEVTVTHTETEALILEHDYIKLYMPRYNVLLRDDKSYPYIFLSDHRHPKLGFHRGPRRAKGRYFGPFPNGGAVRDSLHLMQKLFPIRQCEDSYYRARSRPCLQYQLKRCSAPCVGKIDDQEYAEQVKMATLFLQGKNLQVIEQLVKWMERASAELKFEKAALYRDQIQAMRTVQEQQGVHGSLGAMDILGVSVDKGMACCHMLFIREGKILGSRSYFPKLPSDTGREELLASFLMQFYLGGGEERQVPAEIILPHELADVEVLQQAIAQRCGHKVRLKHSVRSDRAQFQRLAATNAATALASRVAHKSTIADRYRLLNEVLELTHPITRMECFDISHTMGERTVASCVVFDGEGPAKKEYRRYKIDGITPGDDYAAMAQALKRRFEKVTDRANLPTILFIDGGRGQLTQAETILEETLSPKGIAPPLVIGVAKGEGRKPGLETLFVGFTREVIDLPADSPALHLIQHIRDEAHRFAISGHRAARGKARSQSTLEQIPGIGTKRRQALLKYLGGMQELKRASVEEIGKVPGISAELAQKIRDALRD</sequence>
<evidence type="ECO:0000259" key="14">
    <source>
        <dbReference type="PROSITE" id="PS50151"/>
    </source>
</evidence>
<dbReference type="SUPFAM" id="SSF47781">
    <property type="entry name" value="RuvA domain 2-like"/>
    <property type="match status" value="1"/>
</dbReference>
<dbReference type="InterPro" id="IPR003583">
    <property type="entry name" value="Hlx-hairpin-Hlx_DNA-bd_motif"/>
</dbReference>
<accession>A0A4U1BJN7</accession>
<dbReference type="Pfam" id="PF08459">
    <property type="entry name" value="UvrC_RNaseH_dom"/>
    <property type="match status" value="1"/>
</dbReference>
<keyword evidence="4 13" id="KW-0228">DNA excision</keyword>
<dbReference type="Proteomes" id="UP000305674">
    <property type="component" value="Unassembled WGS sequence"/>
</dbReference>
<dbReference type="SUPFAM" id="SSF82771">
    <property type="entry name" value="GIY-YIG endonuclease"/>
    <property type="match status" value="1"/>
</dbReference>
<comment type="caution">
    <text evidence="17">The sequence shown here is derived from an EMBL/GenBank/DDBJ whole genome shotgun (WGS) entry which is preliminary data.</text>
</comment>
<evidence type="ECO:0000256" key="1">
    <source>
        <dbReference type="ARBA" id="ARBA00004496"/>
    </source>
</evidence>
<dbReference type="InterPro" id="IPR001162">
    <property type="entry name" value="UvrC_RNase_H_dom"/>
</dbReference>
<dbReference type="InterPro" id="IPR004791">
    <property type="entry name" value="UvrC"/>
</dbReference>
<evidence type="ECO:0000313" key="18">
    <source>
        <dbReference type="Proteomes" id="UP000305674"/>
    </source>
</evidence>
<dbReference type="Pfam" id="PF22920">
    <property type="entry name" value="UvrC_RNaseH"/>
    <property type="match status" value="1"/>
</dbReference>
<gene>
    <name evidence="13 17" type="primary">uvrC</name>
    <name evidence="17" type="ORF">FCL40_03995</name>
</gene>
<dbReference type="FunFam" id="3.30.420.340:FF:000001">
    <property type="entry name" value="UvrABC system protein C"/>
    <property type="match status" value="1"/>
</dbReference>
<evidence type="ECO:0000313" key="17">
    <source>
        <dbReference type="EMBL" id="TKB50330.1"/>
    </source>
</evidence>
<dbReference type="GO" id="GO:0005737">
    <property type="term" value="C:cytoplasm"/>
    <property type="evidence" value="ECO:0007669"/>
    <property type="project" value="UniProtKB-SubCell"/>
</dbReference>
<feature type="domain" description="UVR" evidence="14">
    <location>
        <begin position="205"/>
        <end position="240"/>
    </location>
</feature>
<evidence type="ECO:0000256" key="10">
    <source>
        <dbReference type="ARBA" id="ARBA00062841"/>
    </source>
</evidence>
<evidence type="ECO:0000256" key="11">
    <source>
        <dbReference type="ARBA" id="ARBA00067419"/>
    </source>
</evidence>
<dbReference type="HAMAP" id="MF_00203">
    <property type="entry name" value="UvrC"/>
    <property type="match status" value="1"/>
</dbReference>
<evidence type="ECO:0000256" key="8">
    <source>
        <dbReference type="ARBA" id="ARBA00059452"/>
    </source>
</evidence>
<keyword evidence="2 13" id="KW-0963">Cytoplasm</keyword>
<dbReference type="Gene3D" id="3.30.420.340">
    <property type="entry name" value="UvrC, RNAse H endonuclease domain"/>
    <property type="match status" value="1"/>
</dbReference>
<organism evidence="17 18">
    <name type="scientific">Ferrimonas sediminicola</name>
    <dbReference type="NCBI Taxonomy" id="2569538"/>
    <lineage>
        <taxon>Bacteria</taxon>
        <taxon>Pseudomonadati</taxon>
        <taxon>Pseudomonadota</taxon>
        <taxon>Gammaproteobacteria</taxon>
        <taxon>Alteromonadales</taxon>
        <taxon>Ferrimonadaceae</taxon>
        <taxon>Ferrimonas</taxon>
    </lineage>
</organism>
<keyword evidence="5 13" id="KW-0267">Excision nuclease</keyword>
<dbReference type="NCBIfam" id="TIGR00194">
    <property type="entry name" value="uvrC"/>
    <property type="match status" value="1"/>
</dbReference>
<dbReference type="PANTHER" id="PTHR30562:SF1">
    <property type="entry name" value="UVRABC SYSTEM PROTEIN C"/>
    <property type="match status" value="1"/>
</dbReference>
<dbReference type="SMART" id="SM00465">
    <property type="entry name" value="GIYc"/>
    <property type="match status" value="1"/>
</dbReference>
<dbReference type="InterPro" id="IPR010994">
    <property type="entry name" value="RuvA_2-like"/>
</dbReference>
<dbReference type="OrthoDB" id="9804933at2"/>
<evidence type="ECO:0000256" key="9">
    <source>
        <dbReference type="ARBA" id="ARBA00061531"/>
    </source>
</evidence>
<dbReference type="InterPro" id="IPR038476">
    <property type="entry name" value="UvrC_RNase_H_dom_sf"/>
</dbReference>
<dbReference type="CDD" id="cd10434">
    <property type="entry name" value="GIY-YIG_UvrC_Cho"/>
    <property type="match status" value="1"/>
</dbReference>
<dbReference type="Gene3D" id="3.40.1440.10">
    <property type="entry name" value="GIY-YIG endonuclease"/>
    <property type="match status" value="1"/>
</dbReference>
<keyword evidence="7 13" id="KW-0742">SOS response</keyword>
<dbReference type="SUPFAM" id="SSF46600">
    <property type="entry name" value="C-terminal UvrC-binding domain of UvrB"/>
    <property type="match status" value="1"/>
</dbReference>
<evidence type="ECO:0000256" key="13">
    <source>
        <dbReference type="HAMAP-Rule" id="MF_00203"/>
    </source>
</evidence>
<dbReference type="InterPro" id="IPR000305">
    <property type="entry name" value="GIY-YIG_endonuc"/>
</dbReference>
<protein>
    <recommendedName>
        <fullName evidence="11 13">UvrABC system protein C</fullName>
        <shortName evidence="13">Protein UvrC</shortName>
    </recommendedName>
    <alternativeName>
        <fullName evidence="12 13">Excinuclease ABC subunit C</fullName>
    </alternativeName>
</protein>
<keyword evidence="6 13" id="KW-0234">DNA repair</keyword>
<evidence type="ECO:0000259" key="16">
    <source>
        <dbReference type="PROSITE" id="PS50165"/>
    </source>
</evidence>
<dbReference type="GO" id="GO:0009381">
    <property type="term" value="F:excinuclease ABC activity"/>
    <property type="evidence" value="ECO:0007669"/>
    <property type="project" value="UniProtKB-UniRule"/>
</dbReference>
<dbReference type="GO" id="GO:0006289">
    <property type="term" value="P:nucleotide-excision repair"/>
    <property type="evidence" value="ECO:0007669"/>
    <property type="project" value="UniProtKB-UniRule"/>
</dbReference>
<reference evidence="17 18" key="1">
    <citation type="submission" date="2019-04" db="EMBL/GenBank/DDBJ databases">
        <authorList>
            <person name="Hwang J.C."/>
        </authorList>
    </citation>
    <scope>NUCLEOTIDE SEQUENCE [LARGE SCALE GENOMIC DNA]</scope>
    <source>
        <strain evidence="17 18">IMCC35001</strain>
    </source>
</reference>
<dbReference type="GO" id="GO:0009432">
    <property type="term" value="P:SOS response"/>
    <property type="evidence" value="ECO:0007669"/>
    <property type="project" value="UniProtKB-UniRule"/>
</dbReference>
<dbReference type="PROSITE" id="PS50164">
    <property type="entry name" value="GIY_YIG"/>
    <property type="match status" value="1"/>
</dbReference>
<dbReference type="Pfam" id="PF01541">
    <property type="entry name" value="GIY-YIG"/>
    <property type="match status" value="1"/>
</dbReference>
<dbReference type="InterPro" id="IPR050066">
    <property type="entry name" value="UvrABC_protein_C"/>
</dbReference>
<dbReference type="PANTHER" id="PTHR30562">
    <property type="entry name" value="UVRC/OXIDOREDUCTASE"/>
    <property type="match status" value="1"/>
</dbReference>
<dbReference type="Pfam" id="PF14520">
    <property type="entry name" value="HHH_5"/>
    <property type="match status" value="1"/>
</dbReference>
<dbReference type="FunFam" id="1.10.150.20:FF:000005">
    <property type="entry name" value="UvrABC system protein C"/>
    <property type="match status" value="1"/>
</dbReference>